<evidence type="ECO:0000259" key="17">
    <source>
        <dbReference type="PROSITE" id="PS51195"/>
    </source>
</evidence>
<dbReference type="InterPro" id="IPR011545">
    <property type="entry name" value="DEAD/DEAH_box_helicase_dom"/>
</dbReference>
<dbReference type="PROSITE" id="PS51192">
    <property type="entry name" value="HELICASE_ATP_BIND_1"/>
    <property type="match status" value="1"/>
</dbReference>
<evidence type="ECO:0000256" key="9">
    <source>
        <dbReference type="ARBA" id="ARBA00022840"/>
    </source>
</evidence>
<dbReference type="SUPFAM" id="SSF52540">
    <property type="entry name" value="P-loop containing nucleoside triphosphate hydrolases"/>
    <property type="match status" value="1"/>
</dbReference>
<feature type="region of interest" description="Disordered" evidence="14">
    <location>
        <begin position="514"/>
        <end position="539"/>
    </location>
</feature>
<dbReference type="HOGENOM" id="CLU_003041_5_2_1"/>
<dbReference type="OrthoDB" id="10261375at2759"/>
<dbReference type="InterPro" id="IPR014001">
    <property type="entry name" value="Helicase_ATP-bd"/>
</dbReference>
<comment type="similarity">
    <text evidence="3">Belongs to the DEAD box helicase family. DDX54/DBP10 subfamily.</text>
</comment>
<dbReference type="OMA" id="KMAFITC"/>
<dbReference type="CDD" id="cd18787">
    <property type="entry name" value="SF2_C_DEAD"/>
    <property type="match status" value="1"/>
</dbReference>
<evidence type="ECO:0000256" key="1">
    <source>
        <dbReference type="ARBA" id="ARBA00003706"/>
    </source>
</evidence>
<dbReference type="Pfam" id="PF00271">
    <property type="entry name" value="Helicase_C"/>
    <property type="match status" value="1"/>
</dbReference>
<dbReference type="GO" id="GO:0003724">
    <property type="term" value="F:RNA helicase activity"/>
    <property type="evidence" value="ECO:0007669"/>
    <property type="project" value="UniProtKB-EC"/>
</dbReference>
<dbReference type="GO" id="GO:0005634">
    <property type="term" value="C:nucleus"/>
    <property type="evidence" value="ECO:0007669"/>
    <property type="project" value="UniProtKB-SubCell"/>
</dbReference>
<dbReference type="Pfam" id="PF08147">
    <property type="entry name" value="DBP10CT"/>
    <property type="match status" value="1"/>
</dbReference>
<evidence type="ECO:0000256" key="10">
    <source>
        <dbReference type="ARBA" id="ARBA00022884"/>
    </source>
</evidence>
<dbReference type="PROSITE" id="PS51195">
    <property type="entry name" value="Q_MOTIF"/>
    <property type="match status" value="1"/>
</dbReference>
<dbReference type="InterPro" id="IPR012541">
    <property type="entry name" value="DBP10_C"/>
</dbReference>
<dbReference type="SMART" id="SM00487">
    <property type="entry name" value="DEXDc"/>
    <property type="match status" value="1"/>
</dbReference>
<dbReference type="Proteomes" id="UP000006757">
    <property type="component" value="Unassembled WGS sequence"/>
</dbReference>
<evidence type="ECO:0000256" key="2">
    <source>
        <dbReference type="ARBA" id="ARBA00004123"/>
    </source>
</evidence>
<protein>
    <recommendedName>
        <fullName evidence="4">RNA helicase</fullName>
        <ecNumber evidence="4">3.6.4.13</ecNumber>
    </recommendedName>
</protein>
<keyword evidence="6" id="KW-0547">Nucleotide-binding</keyword>
<keyword evidence="7" id="KW-0378">Hydrolase</keyword>
<reference evidence="18 19" key="1">
    <citation type="journal article" date="2012" name="Eukaryot. Cell">
        <title>Genome sequence of the Trichosporon asahii environmental strain CBS 8904.</title>
        <authorList>
            <person name="Yang R.Y."/>
            <person name="Li H.T."/>
            <person name="Zhu H."/>
            <person name="Zhou G.P."/>
            <person name="Wang M."/>
            <person name="Wang L."/>
        </authorList>
    </citation>
    <scope>NUCLEOTIDE SEQUENCE [LARGE SCALE GENOMIC DNA]</scope>
    <source>
        <strain evidence="18 19">CBS 8904</strain>
    </source>
</reference>
<feature type="region of interest" description="Disordered" evidence="14">
    <location>
        <begin position="644"/>
        <end position="690"/>
    </location>
</feature>
<dbReference type="GO" id="GO:0005829">
    <property type="term" value="C:cytosol"/>
    <property type="evidence" value="ECO:0007669"/>
    <property type="project" value="TreeGrafter"/>
</dbReference>
<dbReference type="STRING" id="1220162.K1VGV7"/>
<keyword evidence="19" id="KW-1185">Reference proteome</keyword>
<dbReference type="Gene3D" id="3.40.50.300">
    <property type="entry name" value="P-loop containing nucleotide triphosphate hydrolases"/>
    <property type="match status" value="3"/>
</dbReference>
<feature type="domain" description="DEAD-box RNA helicase Q" evidence="17">
    <location>
        <begin position="33"/>
        <end position="61"/>
    </location>
</feature>
<keyword evidence="11" id="KW-0539">Nucleus</keyword>
<keyword evidence="10" id="KW-0694">RNA-binding</keyword>
<comment type="catalytic activity">
    <reaction evidence="12">
        <text>ATP + H2O = ADP + phosphate + H(+)</text>
        <dbReference type="Rhea" id="RHEA:13065"/>
        <dbReference type="ChEBI" id="CHEBI:15377"/>
        <dbReference type="ChEBI" id="CHEBI:15378"/>
        <dbReference type="ChEBI" id="CHEBI:30616"/>
        <dbReference type="ChEBI" id="CHEBI:43474"/>
        <dbReference type="ChEBI" id="CHEBI:456216"/>
        <dbReference type="EC" id="3.6.4.13"/>
    </reaction>
</comment>
<evidence type="ECO:0000256" key="4">
    <source>
        <dbReference type="ARBA" id="ARBA00012552"/>
    </source>
</evidence>
<evidence type="ECO:0000256" key="12">
    <source>
        <dbReference type="ARBA" id="ARBA00047984"/>
    </source>
</evidence>
<name>K1VGV7_TRIAC</name>
<dbReference type="GO" id="GO:0005524">
    <property type="term" value="F:ATP binding"/>
    <property type="evidence" value="ECO:0007669"/>
    <property type="project" value="UniProtKB-KW"/>
</dbReference>
<feature type="compositionally biased region" description="Polar residues" evidence="14">
    <location>
        <begin position="680"/>
        <end position="690"/>
    </location>
</feature>
<evidence type="ECO:0000313" key="19">
    <source>
        <dbReference type="Proteomes" id="UP000006757"/>
    </source>
</evidence>
<dbReference type="GO" id="GO:0003723">
    <property type="term" value="F:RNA binding"/>
    <property type="evidence" value="ECO:0007669"/>
    <property type="project" value="UniProtKB-KW"/>
</dbReference>
<gene>
    <name evidence="18" type="ORF">A1Q2_07335</name>
</gene>
<dbReference type="EMBL" id="AMBO01000391">
    <property type="protein sequence ID" value="EKC98321.1"/>
    <property type="molecule type" value="Genomic_DNA"/>
</dbReference>
<evidence type="ECO:0000256" key="3">
    <source>
        <dbReference type="ARBA" id="ARBA00010379"/>
    </source>
</evidence>
<feature type="short sequence motif" description="Q motif" evidence="13">
    <location>
        <begin position="33"/>
        <end position="61"/>
    </location>
</feature>
<dbReference type="InParanoid" id="K1VGV7"/>
<comment type="subcellular location">
    <subcellularLocation>
        <location evidence="2">Nucleus</location>
    </subcellularLocation>
</comment>
<dbReference type="GO" id="GO:0010467">
    <property type="term" value="P:gene expression"/>
    <property type="evidence" value="ECO:0007669"/>
    <property type="project" value="UniProtKB-ARBA"/>
</dbReference>
<dbReference type="PANTHER" id="PTHR47959:SF8">
    <property type="entry name" value="RNA HELICASE"/>
    <property type="match status" value="1"/>
</dbReference>
<dbReference type="GO" id="GO:0016887">
    <property type="term" value="F:ATP hydrolysis activity"/>
    <property type="evidence" value="ECO:0007669"/>
    <property type="project" value="RHEA"/>
</dbReference>
<evidence type="ECO:0000259" key="15">
    <source>
        <dbReference type="PROSITE" id="PS51192"/>
    </source>
</evidence>
<organism evidence="18 19">
    <name type="scientific">Trichosporon asahii var. asahii (strain CBS 8904)</name>
    <name type="common">Yeast</name>
    <dbReference type="NCBI Taxonomy" id="1220162"/>
    <lineage>
        <taxon>Eukaryota</taxon>
        <taxon>Fungi</taxon>
        <taxon>Dikarya</taxon>
        <taxon>Basidiomycota</taxon>
        <taxon>Agaricomycotina</taxon>
        <taxon>Tremellomycetes</taxon>
        <taxon>Trichosporonales</taxon>
        <taxon>Trichosporonaceae</taxon>
        <taxon>Trichosporon</taxon>
    </lineage>
</organism>
<dbReference type="PROSITE" id="PS51194">
    <property type="entry name" value="HELICASE_CTER"/>
    <property type="match status" value="1"/>
</dbReference>
<evidence type="ECO:0000256" key="11">
    <source>
        <dbReference type="ARBA" id="ARBA00023242"/>
    </source>
</evidence>
<evidence type="ECO:0000256" key="13">
    <source>
        <dbReference type="PROSITE-ProRule" id="PRU00552"/>
    </source>
</evidence>
<feature type="compositionally biased region" description="Basic and acidic residues" evidence="14">
    <location>
        <begin position="667"/>
        <end position="678"/>
    </location>
</feature>
<evidence type="ECO:0000256" key="6">
    <source>
        <dbReference type="ARBA" id="ARBA00022741"/>
    </source>
</evidence>
<dbReference type="InterPro" id="IPR001650">
    <property type="entry name" value="Helicase_C-like"/>
</dbReference>
<sequence>MSAETFHADWIAKGEASSTTPSKAKAKSKSSQSSWQALGVAPSLVRALQLRGFKTPTPIQRASIPLTISNPPRDVLGMARTGSGKTLAYLIPLLHRLGFRREGAGIRALIMCPSRELAVQILKAGKDLSRNLATGVSDAQPLRWSLVMGGESLDAQFESIVSRPDILFEMGFEQQLHEILHRLPVNRHSLLFSATLPSSLAEFAKAGLNNPEFVRLDSDMRINPDLDLGFFHVKPDEKDAGLLLLLRDVLKIPSRAASIDADRAKAIIFASTKHHVEYLSVLLQAAGYRVSYIYGSLDQVARQQQLKRFRAAETDLLVVTDVAARGIDIPSIPHVINYDFPTGVRVFVHRVGRTARAGQHGHAWTLVTRDDLPYMRDLEIFLERDFLKDKESYGNLPRDSLETMLEYVQQTLDIEESQLPSLREVMRRGQTMFERSRAKANKDAYKYVKEISASGGPSLVHPVFSSNEAPSDLQAAGRDKLLASIEAYQPHETIFEIGARGKQAAAQLMKQRRDTIARRRSQRASAPDDNAMDLDDSDIDTEKPLPRAIAILISIYLRSGWKRTEREGTTFAEQARSATLDLNADEGDAARAQKASQLKWDRKRKRFVKDAPGGDNKKMIRSESGALLPATFKSGKFADWKKSRRSRADHALGSEAQSGGLATAHSIVKERRIKEKVRPLSNTPTNSSVS</sequence>
<keyword evidence="5" id="KW-0690">Ribosome biogenesis</keyword>
<evidence type="ECO:0000313" key="18">
    <source>
        <dbReference type="EMBL" id="EKC98321.1"/>
    </source>
</evidence>
<evidence type="ECO:0000256" key="8">
    <source>
        <dbReference type="ARBA" id="ARBA00022806"/>
    </source>
</evidence>
<dbReference type="eggNOG" id="KOG0337">
    <property type="taxonomic scope" value="Eukaryota"/>
</dbReference>
<evidence type="ECO:0000256" key="14">
    <source>
        <dbReference type="SAM" id="MobiDB-lite"/>
    </source>
</evidence>
<dbReference type="InterPro" id="IPR027417">
    <property type="entry name" value="P-loop_NTPase"/>
</dbReference>
<keyword evidence="8" id="KW-0347">Helicase</keyword>
<comment type="function">
    <text evidence="1">ATP-binding RNA helicase involved in the biogenesis of 60S ribosomal subunits and is required for the normal formation of 25S and 5.8S rRNAs.</text>
</comment>
<dbReference type="PANTHER" id="PTHR47959">
    <property type="entry name" value="ATP-DEPENDENT RNA HELICASE RHLE-RELATED"/>
    <property type="match status" value="1"/>
</dbReference>
<comment type="caution">
    <text evidence="18">The sequence shown here is derived from an EMBL/GenBank/DDBJ whole genome shotgun (WGS) entry which is preliminary data.</text>
</comment>
<keyword evidence="9" id="KW-0067">ATP-binding</keyword>
<dbReference type="SMART" id="SM01123">
    <property type="entry name" value="DBP10CT"/>
    <property type="match status" value="1"/>
</dbReference>
<proteinExistence type="inferred from homology"/>
<dbReference type="AlphaFoldDB" id="K1VGV7"/>
<feature type="compositionally biased region" description="Acidic residues" evidence="14">
    <location>
        <begin position="530"/>
        <end position="539"/>
    </location>
</feature>
<dbReference type="SMART" id="SM00490">
    <property type="entry name" value="HELICc"/>
    <property type="match status" value="1"/>
</dbReference>
<dbReference type="InterPro" id="IPR050079">
    <property type="entry name" value="DEAD_box_RNA_helicase"/>
</dbReference>
<feature type="domain" description="Helicase ATP-binding" evidence="15">
    <location>
        <begin position="66"/>
        <end position="214"/>
    </location>
</feature>
<dbReference type="EC" id="3.6.4.13" evidence="4"/>
<evidence type="ECO:0000256" key="7">
    <source>
        <dbReference type="ARBA" id="ARBA00022801"/>
    </source>
</evidence>
<feature type="domain" description="Helicase C-terminal" evidence="16">
    <location>
        <begin position="244"/>
        <end position="409"/>
    </location>
</feature>
<dbReference type="Pfam" id="PF00270">
    <property type="entry name" value="DEAD"/>
    <property type="match status" value="1"/>
</dbReference>
<dbReference type="InterPro" id="IPR014014">
    <property type="entry name" value="RNA_helicase_DEAD_Q_motif"/>
</dbReference>
<accession>K1VGV7</accession>
<dbReference type="GO" id="GO:0042254">
    <property type="term" value="P:ribosome biogenesis"/>
    <property type="evidence" value="ECO:0007669"/>
    <property type="project" value="UniProtKB-KW"/>
</dbReference>
<dbReference type="FunCoup" id="K1VGV7">
    <property type="interactions" value="630"/>
</dbReference>
<evidence type="ECO:0000259" key="16">
    <source>
        <dbReference type="PROSITE" id="PS51194"/>
    </source>
</evidence>
<evidence type="ECO:0000256" key="5">
    <source>
        <dbReference type="ARBA" id="ARBA00022517"/>
    </source>
</evidence>